<proteinExistence type="predicted"/>
<accession>A0A494W338</accession>
<dbReference type="PANTHER" id="PTHR34310">
    <property type="entry name" value="DUF427 DOMAIN PROTEIN (AFU_ORTHOLOGUE AFUA_3G02220)"/>
    <property type="match status" value="1"/>
</dbReference>
<dbReference type="PANTHER" id="PTHR34310:SF5">
    <property type="entry name" value="DUF427 DOMAIN PROTEIN (AFU_ORTHOLOGUE AFUA_3G02220)"/>
    <property type="match status" value="1"/>
</dbReference>
<dbReference type="Proteomes" id="UP000270046">
    <property type="component" value="Chromosome"/>
</dbReference>
<dbReference type="EMBL" id="CP032869">
    <property type="protein sequence ID" value="AYL97958.1"/>
    <property type="molecule type" value="Genomic_DNA"/>
</dbReference>
<name>A0A494W338_9SPHI</name>
<dbReference type="KEGG" id="muh:HYN43_022880"/>
<dbReference type="InterPro" id="IPR038694">
    <property type="entry name" value="DUF427_sf"/>
</dbReference>
<dbReference type="AlphaFoldDB" id="A0A494W338"/>
<dbReference type="OrthoDB" id="119916at2"/>
<dbReference type="InterPro" id="IPR007361">
    <property type="entry name" value="DUF427"/>
</dbReference>
<dbReference type="Gene3D" id="2.170.150.40">
    <property type="entry name" value="Domain of unknown function (DUF427)"/>
    <property type="match status" value="1"/>
</dbReference>
<evidence type="ECO:0000259" key="1">
    <source>
        <dbReference type="Pfam" id="PF04248"/>
    </source>
</evidence>
<reference evidence="2 3" key="1">
    <citation type="submission" date="2018-10" db="EMBL/GenBank/DDBJ databases">
        <title>Genome sequencing of Mucilaginibacter sp. HYN0043.</title>
        <authorList>
            <person name="Kim M."/>
            <person name="Yi H."/>
        </authorList>
    </citation>
    <scope>NUCLEOTIDE SEQUENCE [LARGE SCALE GENOMIC DNA]</scope>
    <source>
        <strain evidence="2 3">HYN0043</strain>
    </source>
</reference>
<gene>
    <name evidence="2" type="ORF">HYN43_022880</name>
</gene>
<evidence type="ECO:0000313" key="3">
    <source>
        <dbReference type="Proteomes" id="UP000270046"/>
    </source>
</evidence>
<dbReference type="Pfam" id="PF04248">
    <property type="entry name" value="NTP_transf_9"/>
    <property type="match status" value="1"/>
</dbReference>
<protein>
    <submittedName>
        <fullName evidence="2">DUF427 domain-containing protein</fullName>
    </submittedName>
</protein>
<organism evidence="2 3">
    <name type="scientific">Mucilaginibacter celer</name>
    <dbReference type="NCBI Taxonomy" id="2305508"/>
    <lineage>
        <taxon>Bacteria</taxon>
        <taxon>Pseudomonadati</taxon>
        <taxon>Bacteroidota</taxon>
        <taxon>Sphingobacteriia</taxon>
        <taxon>Sphingobacteriales</taxon>
        <taxon>Sphingobacteriaceae</taxon>
        <taxon>Mucilaginibacter</taxon>
    </lineage>
</organism>
<feature type="domain" description="DUF427" evidence="1">
    <location>
        <begin position="1"/>
        <end position="87"/>
    </location>
</feature>
<evidence type="ECO:0000313" key="2">
    <source>
        <dbReference type="EMBL" id="AYL97958.1"/>
    </source>
</evidence>
<sequence>MKAIWNNQVIAESNDTIVVENNHYFPKESVKAEYLKETDVHTTCPWKGKASYYTLLVDGKENQDAAWYYPEPKEAATNITNYVAFWKGVKITE</sequence>
<dbReference type="RefSeq" id="WP_119406241.1">
    <property type="nucleotide sequence ID" value="NZ_CP032869.1"/>
</dbReference>
<keyword evidence="3" id="KW-1185">Reference proteome</keyword>